<reference evidence="1" key="1">
    <citation type="submission" date="2021-10" db="EMBL/GenBank/DDBJ databases">
        <title>Tropical sea cucumber genome reveals ecological adaptation and Cuvierian tubules defense mechanism.</title>
        <authorList>
            <person name="Chen T."/>
        </authorList>
    </citation>
    <scope>NUCLEOTIDE SEQUENCE</scope>
    <source>
        <strain evidence="1">Nanhai2018</strain>
        <tissue evidence="1">Muscle</tissue>
    </source>
</reference>
<protein>
    <submittedName>
        <fullName evidence="1">Uncharacterized protein</fullName>
    </submittedName>
</protein>
<dbReference type="AlphaFoldDB" id="A0A9Q1C1U3"/>
<accession>A0A9Q1C1U3</accession>
<dbReference type="OrthoDB" id="5954387at2759"/>
<dbReference type="Proteomes" id="UP001152320">
    <property type="component" value="Chromosome 9"/>
</dbReference>
<evidence type="ECO:0000313" key="2">
    <source>
        <dbReference type="Proteomes" id="UP001152320"/>
    </source>
</evidence>
<organism evidence="1 2">
    <name type="scientific">Holothuria leucospilota</name>
    <name type="common">Black long sea cucumber</name>
    <name type="synonym">Mertensiothuria leucospilota</name>
    <dbReference type="NCBI Taxonomy" id="206669"/>
    <lineage>
        <taxon>Eukaryota</taxon>
        <taxon>Metazoa</taxon>
        <taxon>Echinodermata</taxon>
        <taxon>Eleutherozoa</taxon>
        <taxon>Echinozoa</taxon>
        <taxon>Holothuroidea</taxon>
        <taxon>Aspidochirotacea</taxon>
        <taxon>Aspidochirotida</taxon>
        <taxon>Holothuriidae</taxon>
        <taxon>Holothuria</taxon>
    </lineage>
</organism>
<dbReference type="EMBL" id="JAIZAY010000009">
    <property type="protein sequence ID" value="KAJ8036609.1"/>
    <property type="molecule type" value="Genomic_DNA"/>
</dbReference>
<proteinExistence type="predicted"/>
<gene>
    <name evidence="1" type="ORF">HOLleu_20629</name>
</gene>
<sequence length="55" mass="6379">MLGLLQRNLHYCSKGVKETAYKMLVRSKLEYCGAIWDPYIKSDKTTLKNVQSQDL</sequence>
<keyword evidence="2" id="KW-1185">Reference proteome</keyword>
<evidence type="ECO:0000313" key="1">
    <source>
        <dbReference type="EMBL" id="KAJ8036609.1"/>
    </source>
</evidence>
<comment type="caution">
    <text evidence="1">The sequence shown here is derived from an EMBL/GenBank/DDBJ whole genome shotgun (WGS) entry which is preliminary data.</text>
</comment>
<name>A0A9Q1C1U3_HOLLE</name>